<reference evidence="2 3" key="1">
    <citation type="journal article" date="2015" name="Genome Announc.">
        <title>Genome Sequences of Two Pandoraea pnomenusa Isolates Recovered 11 Months Apart from a Cystic Fibrosis Patient.</title>
        <authorList>
            <person name="Ee R."/>
            <person name="Ambrose M."/>
            <person name="Lazenby J."/>
            <person name="Williams P."/>
            <person name="Chan K.G."/>
            <person name="Roddam L."/>
        </authorList>
    </citation>
    <scope>NUCLEOTIDE SEQUENCE [LARGE SCALE GENOMIC DNA]</scope>
    <source>
        <strain evidence="2 3">6399</strain>
    </source>
</reference>
<evidence type="ECO:0000313" key="3">
    <source>
        <dbReference type="Proteomes" id="UP000035080"/>
    </source>
</evidence>
<organism evidence="2 3">
    <name type="scientific">Pandoraea fibrosis</name>
    <dbReference type="NCBI Taxonomy" id="1891094"/>
    <lineage>
        <taxon>Bacteria</taxon>
        <taxon>Pseudomonadati</taxon>
        <taxon>Pseudomonadota</taxon>
        <taxon>Betaproteobacteria</taxon>
        <taxon>Burkholderiales</taxon>
        <taxon>Burkholderiaceae</taxon>
        <taxon>Pandoraea</taxon>
    </lineage>
</organism>
<accession>A0ABX6HKX9</accession>
<gene>
    <name evidence="2" type="ORF">PI93_001815</name>
</gene>
<feature type="region of interest" description="Disordered" evidence="1">
    <location>
        <begin position="96"/>
        <end position="119"/>
    </location>
</feature>
<dbReference type="Proteomes" id="UP000035080">
    <property type="component" value="Chromosome"/>
</dbReference>
<feature type="region of interest" description="Disordered" evidence="1">
    <location>
        <begin position="43"/>
        <end position="66"/>
    </location>
</feature>
<keyword evidence="3" id="KW-1185">Reference proteome</keyword>
<evidence type="ECO:0000256" key="1">
    <source>
        <dbReference type="SAM" id="MobiDB-lite"/>
    </source>
</evidence>
<dbReference type="RefSeq" id="WP_158453257.1">
    <property type="nucleotide sequence ID" value="NZ_CP047385.1"/>
</dbReference>
<feature type="compositionally biased region" description="Polar residues" evidence="1">
    <location>
        <begin position="57"/>
        <end position="66"/>
    </location>
</feature>
<name>A0ABX6HKX9_9BURK</name>
<feature type="region of interest" description="Disordered" evidence="1">
    <location>
        <begin position="715"/>
        <end position="765"/>
    </location>
</feature>
<sequence length="765" mass="82243">MRYSSHCRAINAPPCYQADRHPPSRDTLAFTLPAFPNEFHGTHNARKCSASPRSDRTSPTGAASASTNPWSIALAVMLVANLVAPPVLATPMLPRRAAQQPEGDSASDIATASPPEAQTQAWHDIERHPLDHPRVKSSYTVQEFLRAIAMASSPFRNLGRVVGEAYEAVSGEQANPPAVATAERVGSVADAATGLIPQVQLARLPGRVAEVSADALQGRLPPPSTIADLLQFGDPRSFGSHAPAPHEAPPDQPVLFRRAPVFDAFPDEDIDIGPAANLPADENPPAMSRAATEEGDGERFGPLASAAIHRPGAPGGMRTLHGLSGLGGLSTLSKLGGLGGRKGRGGRDAPDAAAIPDALDTLDTPDAPDSAEAALHIEGEHEYLQGYEQTLPLSQLPTGSRRQLMTLDGRHYLAGKSGYYHVSPGRSADHWLINAPRGTRAQIPVTYDAQTHTWRADAPLRLCGGGCGPSRESTPDSVGMSKNDVAEAIRHIADRDVRDAIQQAYSDLAHLHLMRTNREDLRALRDNSIVVHRRVLVPQLMRLDPYSTLLEQQREAALITTIHYDNYSDHNLLDLSPEAFCQENAEILFHYLLMRGVSSNNIRMITVRSHGRPPHVMVLYTESDPFIDLLDLTTPQPPIFGHDDGIPGDMFAGALFLSRSSTVLLDPWSRIKASSFPWANDADDVRRMLDIALADTGRIPGSPFTVALTRPYPAARERSVSSSGSSISMRSQGSSAGDSIRSGPSHRAPPDSPDSPPDAARDTPL</sequence>
<evidence type="ECO:0000313" key="2">
    <source>
        <dbReference type="EMBL" id="QHF11521.1"/>
    </source>
</evidence>
<protein>
    <submittedName>
        <fullName evidence="2">Uncharacterized protein</fullName>
    </submittedName>
</protein>
<feature type="compositionally biased region" description="Low complexity" evidence="1">
    <location>
        <begin position="720"/>
        <end position="737"/>
    </location>
</feature>
<proteinExistence type="predicted"/>
<feature type="region of interest" description="Disordered" evidence="1">
    <location>
        <begin position="274"/>
        <end position="299"/>
    </location>
</feature>
<dbReference type="EMBL" id="CP047385">
    <property type="protein sequence ID" value="QHF11521.1"/>
    <property type="molecule type" value="Genomic_DNA"/>
</dbReference>